<gene>
    <name evidence="2" type="ORF">C437_18332</name>
</gene>
<evidence type="ECO:0000259" key="1">
    <source>
        <dbReference type="Pfam" id="PF01850"/>
    </source>
</evidence>
<protein>
    <recommendedName>
        <fullName evidence="1">PIN domain-containing protein</fullName>
    </recommendedName>
</protein>
<sequence length="164" mass="18181">MIGEPMTDSLPTEVTVLTDVNVLAIGLTEDHPAHDDVYPWIQNALDGPNVLLVFDYYPLRTQYLMTNSFGVDAVAARNAVQSLVRSPARIVSATETTLLEAYEISAEKDHDVYDSFIVALARAYDADYLITTDDDFDELCAGEDVTYTNPIPAEQREELSFIQG</sequence>
<dbReference type="Pfam" id="PF01850">
    <property type="entry name" value="PIN"/>
    <property type="match status" value="1"/>
</dbReference>
<dbReference type="InterPro" id="IPR002716">
    <property type="entry name" value="PIN_dom"/>
</dbReference>
<dbReference type="InterPro" id="IPR029060">
    <property type="entry name" value="PIN-like_dom_sf"/>
</dbReference>
<evidence type="ECO:0000313" key="2">
    <source>
        <dbReference type="EMBL" id="EMA00783.1"/>
    </source>
</evidence>
<dbReference type="EMBL" id="AOLQ01000069">
    <property type="protein sequence ID" value="EMA00783.1"/>
    <property type="molecule type" value="Genomic_DNA"/>
</dbReference>
<name>M0IXI8_HALVA</name>
<accession>M0IXI8</accession>
<dbReference type="SUPFAM" id="SSF88723">
    <property type="entry name" value="PIN domain-like"/>
    <property type="match status" value="1"/>
</dbReference>
<reference evidence="2 3" key="1">
    <citation type="journal article" date="2014" name="PLoS Genet.">
        <title>Phylogenetically driven sequencing of extremely halophilic archaea reveals strategies for static and dynamic osmo-response.</title>
        <authorList>
            <person name="Becker E.A."/>
            <person name="Seitzer P.M."/>
            <person name="Tritt A."/>
            <person name="Larsen D."/>
            <person name="Krusor M."/>
            <person name="Yao A.I."/>
            <person name="Wu D."/>
            <person name="Madern D."/>
            <person name="Eisen J.A."/>
            <person name="Darling A.E."/>
            <person name="Facciotti M.T."/>
        </authorList>
    </citation>
    <scope>NUCLEOTIDE SEQUENCE [LARGE SCALE GENOMIC DNA]</scope>
    <source>
        <strain evidence="2 3">ATCC 29715</strain>
    </source>
</reference>
<comment type="caution">
    <text evidence="2">The sequence shown here is derived from an EMBL/GenBank/DDBJ whole genome shotgun (WGS) entry which is preliminary data.</text>
</comment>
<keyword evidence="3" id="KW-1185">Reference proteome</keyword>
<dbReference type="Gene3D" id="3.40.50.1010">
    <property type="entry name" value="5'-nuclease"/>
    <property type="match status" value="1"/>
</dbReference>
<dbReference type="Proteomes" id="UP000011534">
    <property type="component" value="Unassembled WGS sequence"/>
</dbReference>
<dbReference type="AlphaFoldDB" id="M0IXI8"/>
<evidence type="ECO:0000313" key="3">
    <source>
        <dbReference type="Proteomes" id="UP000011534"/>
    </source>
</evidence>
<feature type="domain" description="PIN" evidence="1">
    <location>
        <begin position="18"/>
        <end position="140"/>
    </location>
</feature>
<proteinExistence type="predicted"/>
<dbReference type="PATRIC" id="fig|662477.6.peg.3592"/>
<organism evidence="2 3">
    <name type="scientific">Haloarcula vallismortis ATCC 29715</name>
    <dbReference type="NCBI Taxonomy" id="662477"/>
    <lineage>
        <taxon>Archaea</taxon>
        <taxon>Methanobacteriati</taxon>
        <taxon>Methanobacteriota</taxon>
        <taxon>Stenosarchaea group</taxon>
        <taxon>Halobacteria</taxon>
        <taxon>Halobacteriales</taxon>
        <taxon>Haloarculaceae</taxon>
        <taxon>Haloarcula</taxon>
    </lineage>
</organism>